<keyword evidence="2" id="KW-0378">Hydrolase</keyword>
<dbReference type="Pfam" id="PF00561">
    <property type="entry name" value="Abhydrolase_1"/>
    <property type="match status" value="1"/>
</dbReference>
<proteinExistence type="predicted"/>
<dbReference type="PANTHER" id="PTHR43798:SF33">
    <property type="entry name" value="HYDROLASE, PUTATIVE (AFU_ORTHOLOGUE AFUA_2G14860)-RELATED"/>
    <property type="match status" value="1"/>
</dbReference>
<accession>A0A8G1EDD6</accession>
<dbReference type="PANTHER" id="PTHR43798">
    <property type="entry name" value="MONOACYLGLYCEROL LIPASE"/>
    <property type="match status" value="1"/>
</dbReference>
<evidence type="ECO:0000313" key="3">
    <source>
        <dbReference type="Proteomes" id="UP000826300"/>
    </source>
</evidence>
<dbReference type="Proteomes" id="UP000826300">
    <property type="component" value="Chromosome"/>
</dbReference>
<reference evidence="2" key="1">
    <citation type="submission" date="2021-02" db="EMBL/GenBank/DDBJ databases">
        <title>Rhodobacter shimadae sp. nov., an aerobic anoxygenic phototrophic bacterium isolated from a hot spring.</title>
        <authorList>
            <person name="Muramatsu S."/>
            <person name="Haruta S."/>
            <person name="Hirose S."/>
            <person name="Hanada S."/>
        </authorList>
    </citation>
    <scope>NUCLEOTIDE SEQUENCE</scope>
    <source>
        <strain evidence="2">N10</strain>
    </source>
</reference>
<dbReference type="InterPro" id="IPR029058">
    <property type="entry name" value="AB_hydrolase_fold"/>
</dbReference>
<dbReference type="InterPro" id="IPR050266">
    <property type="entry name" value="AB_hydrolase_sf"/>
</dbReference>
<feature type="domain" description="AB hydrolase-1" evidence="1">
    <location>
        <begin position="37"/>
        <end position="270"/>
    </location>
</feature>
<dbReference type="Gene3D" id="3.40.50.1820">
    <property type="entry name" value="alpha/beta hydrolase"/>
    <property type="match status" value="1"/>
</dbReference>
<dbReference type="InterPro" id="IPR000073">
    <property type="entry name" value="AB_hydrolase_1"/>
</dbReference>
<gene>
    <name evidence="2" type="ORF">JO391_16405</name>
</gene>
<protein>
    <submittedName>
        <fullName evidence="2">Alpha/beta fold hydrolase</fullName>
    </submittedName>
</protein>
<dbReference type="GO" id="GO:0016020">
    <property type="term" value="C:membrane"/>
    <property type="evidence" value="ECO:0007669"/>
    <property type="project" value="TreeGrafter"/>
</dbReference>
<sequence length="292" mass="31179">MDPRELPATWPFRLQARRLRAGPHDWWVAELGSPDAPAVLMLHGLGASGHSFRRTAPGLAQHFRLIIPDLPGQGCTRCGAVDRLSLNRIAEDLWMLCESLGAAPRAILGHSAGAAIALQMALLRPVPRVVGLNAAVGAFEGPAGLLFPVLARGLAALPFVPRTVSTLMGSEARVRDLLDGTGSKVDDETVALYVRLVRDPDHVAGALGMMARWNLDPLLARLPGLSSDVVLIAARDDRTVPPRVSHAVATRLVRGRVIDVEGGHIVHEERADGLAGLLLEALQFSSDSPKIN</sequence>
<name>A0A8G1EDD6_9RHOB</name>
<dbReference type="NCBIfam" id="TIGR03056">
    <property type="entry name" value="bchO_mg_che_rel"/>
    <property type="match status" value="1"/>
</dbReference>
<dbReference type="RefSeq" id="WP_220661519.1">
    <property type="nucleotide sequence ID" value="NZ_CP069370.1"/>
</dbReference>
<dbReference type="KEGG" id="nsm:JO391_16405"/>
<dbReference type="SUPFAM" id="SSF53474">
    <property type="entry name" value="alpha/beta-Hydrolases"/>
    <property type="match status" value="1"/>
</dbReference>
<dbReference type="EMBL" id="CP069370">
    <property type="protein sequence ID" value="QYZ69299.1"/>
    <property type="molecule type" value="Genomic_DNA"/>
</dbReference>
<dbReference type="PRINTS" id="PR00111">
    <property type="entry name" value="ABHYDROLASE"/>
</dbReference>
<dbReference type="InterPro" id="IPR017497">
    <property type="entry name" value="BchO"/>
</dbReference>
<organism evidence="2 3">
    <name type="scientific">Neotabrizicola shimadae</name>
    <dbReference type="NCBI Taxonomy" id="2807096"/>
    <lineage>
        <taxon>Bacteria</taxon>
        <taxon>Pseudomonadati</taxon>
        <taxon>Pseudomonadota</taxon>
        <taxon>Alphaproteobacteria</taxon>
        <taxon>Rhodobacterales</taxon>
        <taxon>Paracoccaceae</taxon>
        <taxon>Neotabrizicola</taxon>
    </lineage>
</organism>
<dbReference type="GO" id="GO:0016787">
    <property type="term" value="F:hydrolase activity"/>
    <property type="evidence" value="ECO:0007669"/>
    <property type="project" value="UniProtKB-KW"/>
</dbReference>
<evidence type="ECO:0000313" key="2">
    <source>
        <dbReference type="EMBL" id="QYZ69299.1"/>
    </source>
</evidence>
<keyword evidence="3" id="KW-1185">Reference proteome</keyword>
<dbReference type="AlphaFoldDB" id="A0A8G1EDD6"/>
<evidence type="ECO:0000259" key="1">
    <source>
        <dbReference type="Pfam" id="PF00561"/>
    </source>
</evidence>